<feature type="domain" description="HTH araC/xylS-type" evidence="4">
    <location>
        <begin position="191"/>
        <end position="289"/>
    </location>
</feature>
<evidence type="ECO:0000256" key="3">
    <source>
        <dbReference type="ARBA" id="ARBA00023163"/>
    </source>
</evidence>
<dbReference type="Gene3D" id="1.10.10.60">
    <property type="entry name" value="Homeodomain-like"/>
    <property type="match status" value="2"/>
</dbReference>
<dbReference type="CDD" id="cd06986">
    <property type="entry name" value="cupin_MmsR-like_N"/>
    <property type="match status" value="1"/>
</dbReference>
<dbReference type="AlphaFoldDB" id="A0A562SN99"/>
<evidence type="ECO:0000313" key="5">
    <source>
        <dbReference type="EMBL" id="TWI82668.1"/>
    </source>
</evidence>
<comment type="caution">
    <text evidence="5">The sequence shown here is derived from an EMBL/GenBank/DDBJ whole genome shotgun (WGS) entry which is preliminary data.</text>
</comment>
<dbReference type="Proteomes" id="UP000316778">
    <property type="component" value="Unassembled WGS sequence"/>
</dbReference>
<proteinExistence type="predicted"/>
<evidence type="ECO:0000256" key="2">
    <source>
        <dbReference type="ARBA" id="ARBA00023125"/>
    </source>
</evidence>
<keyword evidence="6" id="KW-1185">Reference proteome</keyword>
<dbReference type="InterPro" id="IPR003313">
    <property type="entry name" value="AraC-bd"/>
</dbReference>
<dbReference type="SMART" id="SM00342">
    <property type="entry name" value="HTH_ARAC"/>
    <property type="match status" value="1"/>
</dbReference>
<dbReference type="InterPro" id="IPR037923">
    <property type="entry name" value="HTH-like"/>
</dbReference>
<organism evidence="5 6">
    <name type="scientific">Chitinophaga japonensis</name>
    <name type="common">Flexibacter japonensis</name>
    <dbReference type="NCBI Taxonomy" id="104662"/>
    <lineage>
        <taxon>Bacteria</taxon>
        <taxon>Pseudomonadati</taxon>
        <taxon>Bacteroidota</taxon>
        <taxon>Chitinophagia</taxon>
        <taxon>Chitinophagales</taxon>
        <taxon>Chitinophagaceae</taxon>
        <taxon>Chitinophaga</taxon>
    </lineage>
</organism>
<dbReference type="PROSITE" id="PS01124">
    <property type="entry name" value="HTH_ARAC_FAMILY_2"/>
    <property type="match status" value="1"/>
</dbReference>
<dbReference type="InterPro" id="IPR009057">
    <property type="entry name" value="Homeodomain-like_sf"/>
</dbReference>
<dbReference type="GO" id="GO:0003700">
    <property type="term" value="F:DNA-binding transcription factor activity"/>
    <property type="evidence" value="ECO:0007669"/>
    <property type="project" value="InterPro"/>
</dbReference>
<dbReference type="GO" id="GO:0043565">
    <property type="term" value="F:sequence-specific DNA binding"/>
    <property type="evidence" value="ECO:0007669"/>
    <property type="project" value="InterPro"/>
</dbReference>
<dbReference type="SUPFAM" id="SSF51215">
    <property type="entry name" value="Regulatory protein AraC"/>
    <property type="match status" value="1"/>
</dbReference>
<dbReference type="RefSeq" id="WP_244620516.1">
    <property type="nucleotide sequence ID" value="NZ_BAAAFY010000006.1"/>
</dbReference>
<dbReference type="Gene3D" id="2.60.120.280">
    <property type="entry name" value="Regulatory protein AraC"/>
    <property type="match status" value="1"/>
</dbReference>
<evidence type="ECO:0000259" key="4">
    <source>
        <dbReference type="PROSITE" id="PS01124"/>
    </source>
</evidence>
<evidence type="ECO:0000256" key="1">
    <source>
        <dbReference type="ARBA" id="ARBA00023015"/>
    </source>
</evidence>
<gene>
    <name evidence="5" type="ORF">LX66_5245</name>
</gene>
<dbReference type="PANTHER" id="PTHR43280">
    <property type="entry name" value="ARAC-FAMILY TRANSCRIPTIONAL REGULATOR"/>
    <property type="match status" value="1"/>
</dbReference>
<dbReference type="PANTHER" id="PTHR43280:SF30">
    <property type="entry name" value="MMSAB OPERON REGULATORY PROTEIN"/>
    <property type="match status" value="1"/>
</dbReference>
<protein>
    <submittedName>
        <fullName evidence="5">AraC-like DNA-binding protein</fullName>
    </submittedName>
</protein>
<dbReference type="SUPFAM" id="SSF46689">
    <property type="entry name" value="Homeodomain-like"/>
    <property type="match status" value="2"/>
</dbReference>
<dbReference type="Pfam" id="PF12833">
    <property type="entry name" value="HTH_18"/>
    <property type="match status" value="1"/>
</dbReference>
<keyword evidence="1" id="KW-0805">Transcription regulation</keyword>
<sequence length="300" mass="34930">MIRKKEGFEGQQSIVLPRVAISNCMAHELVKQLYVTDIGYYPKARFHYRQRTHGVSQYILIYCIEGKGWLQLGGEKWAVRPNEFLLIPAREPHVYGADQEHPWTIYWMHFTGLLSNHFAGLLTQGHRRHVQALPYREDRIRLFDLMYQHLERGYGTDNMTFVNLCLWQWLNSFAFGDKLEPVGNAPKDAVDESISYMKNNIHRTLRLADIAACVHLSASHYSNLFRKRTGFAPIEYFNLLKIQVACQYLQFTNLRIQEIAGKIGIEDPYYFSRLFSHIMGMSPNAYRKRKMMKEGGSVGS</sequence>
<accession>A0A562SN99</accession>
<evidence type="ECO:0000313" key="6">
    <source>
        <dbReference type="Proteomes" id="UP000316778"/>
    </source>
</evidence>
<keyword evidence="3" id="KW-0804">Transcription</keyword>
<reference evidence="5 6" key="1">
    <citation type="journal article" date="2013" name="Stand. Genomic Sci.">
        <title>Genomic Encyclopedia of Type Strains, Phase I: The one thousand microbial genomes (KMG-I) project.</title>
        <authorList>
            <person name="Kyrpides N.C."/>
            <person name="Woyke T."/>
            <person name="Eisen J.A."/>
            <person name="Garrity G."/>
            <person name="Lilburn T.G."/>
            <person name="Beck B.J."/>
            <person name="Whitman W.B."/>
            <person name="Hugenholtz P."/>
            <person name="Klenk H.P."/>
        </authorList>
    </citation>
    <scope>NUCLEOTIDE SEQUENCE [LARGE SCALE GENOMIC DNA]</scope>
    <source>
        <strain evidence="5 6">DSM 13484</strain>
    </source>
</reference>
<name>A0A562SN99_CHIJA</name>
<dbReference type="EMBL" id="VLLG01000006">
    <property type="protein sequence ID" value="TWI82668.1"/>
    <property type="molecule type" value="Genomic_DNA"/>
</dbReference>
<dbReference type="InterPro" id="IPR018060">
    <property type="entry name" value="HTH_AraC"/>
</dbReference>
<keyword evidence="2 5" id="KW-0238">DNA-binding</keyword>
<dbReference type="Pfam" id="PF02311">
    <property type="entry name" value="AraC_binding"/>
    <property type="match status" value="1"/>
</dbReference>